<gene>
    <name evidence="1" type="ORF">SAMN05192550_2171</name>
</gene>
<dbReference type="Proteomes" id="UP000182367">
    <property type="component" value="Unassembled WGS sequence"/>
</dbReference>
<comment type="caution">
    <text evidence="1">The sequence shown here is derived from an EMBL/GenBank/DDBJ whole genome shotgun (WGS) entry which is preliminary data.</text>
</comment>
<organism evidence="1 2">
    <name type="scientific">Flavobacterium glycines</name>
    <dbReference type="NCBI Taxonomy" id="551990"/>
    <lineage>
        <taxon>Bacteria</taxon>
        <taxon>Pseudomonadati</taxon>
        <taxon>Bacteroidota</taxon>
        <taxon>Flavobacteriia</taxon>
        <taxon>Flavobacteriales</taxon>
        <taxon>Flavobacteriaceae</taxon>
        <taxon>Flavobacterium</taxon>
    </lineage>
</organism>
<protein>
    <submittedName>
        <fullName evidence="1">Uncharacterized protein</fullName>
    </submittedName>
</protein>
<keyword evidence="2" id="KW-1185">Reference proteome</keyword>
<reference evidence="1 2" key="1">
    <citation type="submission" date="2016-10" db="EMBL/GenBank/DDBJ databases">
        <authorList>
            <person name="Varghese N."/>
            <person name="Submissions S."/>
        </authorList>
    </citation>
    <scope>NUCLEOTIDE SEQUENCE [LARGE SCALE GENOMIC DNA]</scope>
    <source>
        <strain evidence="1 2">Gm-149</strain>
    </source>
</reference>
<evidence type="ECO:0000313" key="1">
    <source>
        <dbReference type="EMBL" id="SDJ46603.1"/>
    </source>
</evidence>
<accession>A0A1G8TYM6</accession>
<name>A0A1G8TYM6_9FLAO</name>
<dbReference type="EMBL" id="FNEO01000003">
    <property type="protein sequence ID" value="SDJ46603.1"/>
    <property type="molecule type" value="Genomic_DNA"/>
</dbReference>
<sequence length="42" mass="5013">MRALKKEAIKQVNIFVLFNLKDIIQIKGLLFKAIPFYIHRIK</sequence>
<proteinExistence type="predicted"/>
<evidence type="ECO:0000313" key="2">
    <source>
        <dbReference type="Proteomes" id="UP000182367"/>
    </source>
</evidence>